<keyword evidence="1" id="KW-0812">Transmembrane</keyword>
<evidence type="ECO:0000313" key="3">
    <source>
        <dbReference type="Proteomes" id="UP000012149"/>
    </source>
</evidence>
<evidence type="ECO:0000256" key="1">
    <source>
        <dbReference type="SAM" id="Phobius"/>
    </source>
</evidence>
<reference evidence="2 3" key="1">
    <citation type="submission" date="2013-01" db="EMBL/GenBank/DDBJ databases">
        <authorList>
            <person name="Harkins D.M."/>
            <person name="Durkin A.S."/>
            <person name="Brinkac L.M."/>
            <person name="Haft D.H."/>
            <person name="Selengut J.D."/>
            <person name="Sanka R."/>
            <person name="DePew J."/>
            <person name="Purushe J."/>
            <person name="Matthias M.A."/>
            <person name="Vinetz J.M."/>
            <person name="Sutton G.G."/>
            <person name="Nierman W.C."/>
            <person name="Fouts D.E."/>
        </authorList>
    </citation>
    <scope>NUCLEOTIDE SEQUENCE [LARGE SCALE GENOMIC DNA]</scope>
    <source>
        <strain evidence="2 3">CBC1416</strain>
    </source>
</reference>
<comment type="caution">
    <text evidence="2">The sequence shown here is derived from an EMBL/GenBank/DDBJ whole genome shotgun (WGS) entry which is preliminary data.</text>
</comment>
<feature type="transmembrane region" description="Helical" evidence="1">
    <location>
        <begin position="13"/>
        <end position="32"/>
    </location>
</feature>
<organism evidence="2 3">
    <name type="scientific">Leptospira santarosai str. CBC1416</name>
    <dbReference type="NCBI Taxonomy" id="1193059"/>
    <lineage>
        <taxon>Bacteria</taxon>
        <taxon>Pseudomonadati</taxon>
        <taxon>Spirochaetota</taxon>
        <taxon>Spirochaetia</taxon>
        <taxon>Leptospirales</taxon>
        <taxon>Leptospiraceae</taxon>
        <taxon>Leptospira</taxon>
    </lineage>
</organism>
<protein>
    <submittedName>
        <fullName evidence="2">Uncharacterized protein</fullName>
    </submittedName>
</protein>
<sequence length="38" mass="4617">MRSLFFLSVLLEWSFKIFLNAICVLIFKFALFEKLFKI</sequence>
<evidence type="ECO:0000313" key="2">
    <source>
        <dbReference type="EMBL" id="EMO58360.1"/>
    </source>
</evidence>
<dbReference type="AlphaFoldDB" id="M6VNH5"/>
<name>M6VNH5_9LEPT</name>
<dbReference type="EMBL" id="AKWE02000081">
    <property type="protein sequence ID" value="EMO58360.1"/>
    <property type="molecule type" value="Genomic_DNA"/>
</dbReference>
<accession>M6VNH5</accession>
<keyword evidence="1" id="KW-1133">Transmembrane helix</keyword>
<keyword evidence="1" id="KW-0472">Membrane</keyword>
<proteinExistence type="predicted"/>
<gene>
    <name evidence="2" type="ORF">LEP1GSC161_3290</name>
</gene>
<dbReference type="Proteomes" id="UP000012149">
    <property type="component" value="Unassembled WGS sequence"/>
</dbReference>